<reference evidence="1" key="2">
    <citation type="submission" date="2020-11" db="EMBL/GenBank/DDBJ databases">
        <authorList>
            <person name="McCartney M.A."/>
            <person name="Auch B."/>
            <person name="Kono T."/>
            <person name="Mallez S."/>
            <person name="Becker A."/>
            <person name="Gohl D.M."/>
            <person name="Silverstein K.A.T."/>
            <person name="Koren S."/>
            <person name="Bechman K.B."/>
            <person name="Herman A."/>
            <person name="Abrahante J.E."/>
            <person name="Garbe J."/>
        </authorList>
    </citation>
    <scope>NUCLEOTIDE SEQUENCE</scope>
    <source>
        <strain evidence="1">Duluth1</strain>
        <tissue evidence="1">Whole animal</tissue>
    </source>
</reference>
<sequence>MCTETRLVPTLLMTAICASPSIMENQTPMSCARSATGLRVSLTNFWASSRISTQLLRRANKGANGKAATKIVMNPNCKTATKRGVMSVRRNFDQRNLRI</sequence>
<name>A0A9D4ET83_DREPO</name>
<protein>
    <submittedName>
        <fullName evidence="1">Uncharacterized protein</fullName>
    </submittedName>
</protein>
<dbReference type="AlphaFoldDB" id="A0A9D4ET83"/>
<evidence type="ECO:0000313" key="2">
    <source>
        <dbReference type="Proteomes" id="UP000828390"/>
    </source>
</evidence>
<keyword evidence="2" id="KW-1185">Reference proteome</keyword>
<gene>
    <name evidence="1" type="ORF">DPMN_162027</name>
</gene>
<organism evidence="1 2">
    <name type="scientific">Dreissena polymorpha</name>
    <name type="common">Zebra mussel</name>
    <name type="synonym">Mytilus polymorpha</name>
    <dbReference type="NCBI Taxonomy" id="45954"/>
    <lineage>
        <taxon>Eukaryota</taxon>
        <taxon>Metazoa</taxon>
        <taxon>Spiralia</taxon>
        <taxon>Lophotrochozoa</taxon>
        <taxon>Mollusca</taxon>
        <taxon>Bivalvia</taxon>
        <taxon>Autobranchia</taxon>
        <taxon>Heteroconchia</taxon>
        <taxon>Euheterodonta</taxon>
        <taxon>Imparidentia</taxon>
        <taxon>Neoheterodontei</taxon>
        <taxon>Myida</taxon>
        <taxon>Dreissenoidea</taxon>
        <taxon>Dreissenidae</taxon>
        <taxon>Dreissena</taxon>
    </lineage>
</organism>
<proteinExistence type="predicted"/>
<reference evidence="1" key="1">
    <citation type="journal article" date="2019" name="bioRxiv">
        <title>The Genome of the Zebra Mussel, Dreissena polymorpha: A Resource for Invasive Species Research.</title>
        <authorList>
            <person name="McCartney M.A."/>
            <person name="Auch B."/>
            <person name="Kono T."/>
            <person name="Mallez S."/>
            <person name="Zhang Y."/>
            <person name="Obille A."/>
            <person name="Becker A."/>
            <person name="Abrahante J.E."/>
            <person name="Garbe J."/>
            <person name="Badalamenti J.P."/>
            <person name="Herman A."/>
            <person name="Mangelson H."/>
            <person name="Liachko I."/>
            <person name="Sullivan S."/>
            <person name="Sone E.D."/>
            <person name="Koren S."/>
            <person name="Silverstein K.A.T."/>
            <person name="Beckman K.B."/>
            <person name="Gohl D.M."/>
        </authorList>
    </citation>
    <scope>NUCLEOTIDE SEQUENCE</scope>
    <source>
        <strain evidence="1">Duluth1</strain>
        <tissue evidence="1">Whole animal</tissue>
    </source>
</reference>
<accession>A0A9D4ET83</accession>
<evidence type="ECO:0000313" key="1">
    <source>
        <dbReference type="EMBL" id="KAH3784076.1"/>
    </source>
</evidence>
<dbReference type="Proteomes" id="UP000828390">
    <property type="component" value="Unassembled WGS sequence"/>
</dbReference>
<dbReference type="EMBL" id="JAIWYP010000008">
    <property type="protein sequence ID" value="KAH3784076.1"/>
    <property type="molecule type" value="Genomic_DNA"/>
</dbReference>
<comment type="caution">
    <text evidence="1">The sequence shown here is derived from an EMBL/GenBank/DDBJ whole genome shotgun (WGS) entry which is preliminary data.</text>
</comment>